<dbReference type="EMBL" id="DF844271">
    <property type="protein sequence ID" value="GAT48125.1"/>
    <property type="molecule type" value="Genomic_DNA"/>
</dbReference>
<organism evidence="1 2">
    <name type="scientific">Mycena chlorophos</name>
    <name type="common">Agaric fungus</name>
    <name type="synonym">Agaricus chlorophos</name>
    <dbReference type="NCBI Taxonomy" id="658473"/>
    <lineage>
        <taxon>Eukaryota</taxon>
        <taxon>Fungi</taxon>
        <taxon>Dikarya</taxon>
        <taxon>Basidiomycota</taxon>
        <taxon>Agaricomycotina</taxon>
        <taxon>Agaricomycetes</taxon>
        <taxon>Agaricomycetidae</taxon>
        <taxon>Agaricales</taxon>
        <taxon>Marasmiineae</taxon>
        <taxon>Mycenaceae</taxon>
        <taxon>Mycena</taxon>
    </lineage>
</organism>
<sequence length="330" mass="36813">MLSTLSRKKTSFSQHFLRIPGAIAGEVEQKGDCEDGACSIEYWEVDRNDATLKPRAVTTCFSPPSPSLSPSPSAGVWLAPRPGWLSAEGRYVPQNFANLKYNDGSRSGRHVPIVVAPAKRRTWKGCGHFYWPTRSRPRPSSRVWACRSVNPAPSLLSEPAPSSIRGLVRDMRGSQRLFERIEFGHTRCSLPCKILSRTFQAPQRSASRTRMNPRLLDSSGFSVPHPEFLYVGRDGKLHLVVGQHRNSLSGNTSGLNDHHLSKPSSSSLRIEAVVGEAARMAWKFASNFSRKWQKDRWPSELFSSSDSRIRKNAIENSIKLGPTRSTKQST</sequence>
<dbReference type="Proteomes" id="UP000815677">
    <property type="component" value="Unassembled WGS sequence"/>
</dbReference>
<proteinExistence type="predicted"/>
<protein>
    <submittedName>
        <fullName evidence="1">Uncharacterized protein</fullName>
    </submittedName>
</protein>
<keyword evidence="2" id="KW-1185">Reference proteome</keyword>
<accession>A0ABQ0LAF8</accession>
<gene>
    <name evidence="1" type="ORF">MCHLO_05558</name>
</gene>
<evidence type="ECO:0000313" key="1">
    <source>
        <dbReference type="EMBL" id="GAT48125.1"/>
    </source>
</evidence>
<evidence type="ECO:0000313" key="2">
    <source>
        <dbReference type="Proteomes" id="UP000815677"/>
    </source>
</evidence>
<name>A0ABQ0LAF8_MYCCL</name>
<reference evidence="1" key="1">
    <citation type="submission" date="2014-09" db="EMBL/GenBank/DDBJ databases">
        <title>Genome sequence of the luminous mushroom Mycena chlorophos for searching fungal bioluminescence genes.</title>
        <authorList>
            <person name="Tanaka Y."/>
            <person name="Kasuga D."/>
            <person name="Oba Y."/>
            <person name="Hase S."/>
            <person name="Sato K."/>
            <person name="Oba Y."/>
            <person name="Sakakibara Y."/>
        </authorList>
    </citation>
    <scope>NUCLEOTIDE SEQUENCE</scope>
</reference>